<name>A0ABD0PKN0_CIRMR</name>
<comment type="caution">
    <text evidence="2">The sequence shown here is derived from an EMBL/GenBank/DDBJ whole genome shotgun (WGS) entry which is preliminary data.</text>
</comment>
<feature type="non-terminal residue" evidence="2">
    <location>
        <position position="69"/>
    </location>
</feature>
<protein>
    <submittedName>
        <fullName evidence="2">Uncharacterized protein</fullName>
    </submittedName>
</protein>
<dbReference type="EMBL" id="JAMKFB020000015">
    <property type="protein sequence ID" value="KAL0174457.1"/>
    <property type="molecule type" value="Genomic_DNA"/>
</dbReference>
<evidence type="ECO:0000256" key="1">
    <source>
        <dbReference type="SAM" id="MobiDB-lite"/>
    </source>
</evidence>
<feature type="non-terminal residue" evidence="2">
    <location>
        <position position="1"/>
    </location>
</feature>
<evidence type="ECO:0000313" key="3">
    <source>
        <dbReference type="Proteomes" id="UP001529510"/>
    </source>
</evidence>
<keyword evidence="3" id="KW-1185">Reference proteome</keyword>
<reference evidence="2 3" key="1">
    <citation type="submission" date="2024-05" db="EMBL/GenBank/DDBJ databases">
        <title>Genome sequencing and assembly of Indian major carp, Cirrhinus mrigala (Hamilton, 1822).</title>
        <authorList>
            <person name="Mohindra V."/>
            <person name="Chowdhury L.M."/>
            <person name="Lal K."/>
            <person name="Jena J.K."/>
        </authorList>
    </citation>
    <scope>NUCLEOTIDE SEQUENCE [LARGE SCALE GENOMIC DNA]</scope>
    <source>
        <strain evidence="2">CM1030</strain>
        <tissue evidence="2">Blood</tissue>
    </source>
</reference>
<evidence type="ECO:0000313" key="2">
    <source>
        <dbReference type="EMBL" id="KAL0174457.1"/>
    </source>
</evidence>
<organism evidence="2 3">
    <name type="scientific">Cirrhinus mrigala</name>
    <name type="common">Mrigala</name>
    <dbReference type="NCBI Taxonomy" id="683832"/>
    <lineage>
        <taxon>Eukaryota</taxon>
        <taxon>Metazoa</taxon>
        <taxon>Chordata</taxon>
        <taxon>Craniata</taxon>
        <taxon>Vertebrata</taxon>
        <taxon>Euteleostomi</taxon>
        <taxon>Actinopterygii</taxon>
        <taxon>Neopterygii</taxon>
        <taxon>Teleostei</taxon>
        <taxon>Ostariophysi</taxon>
        <taxon>Cypriniformes</taxon>
        <taxon>Cyprinidae</taxon>
        <taxon>Labeoninae</taxon>
        <taxon>Labeonini</taxon>
        <taxon>Cirrhinus</taxon>
    </lineage>
</organism>
<proteinExistence type="predicted"/>
<dbReference type="AlphaFoldDB" id="A0ABD0PKN0"/>
<gene>
    <name evidence="2" type="ORF">M9458_030425</name>
</gene>
<sequence>DAHVQRLPTGRHGPSHICSGPVRLPKSFDNSTGPVHCAAGKKRQWQDHKLPAFSPVPGVHCRQHWKDLY</sequence>
<accession>A0ABD0PKN0</accession>
<feature type="region of interest" description="Disordered" evidence="1">
    <location>
        <begin position="1"/>
        <end position="22"/>
    </location>
</feature>
<dbReference type="Proteomes" id="UP001529510">
    <property type="component" value="Unassembled WGS sequence"/>
</dbReference>